<dbReference type="InterPro" id="IPR011034">
    <property type="entry name" value="Formyl_transferase-like_C_sf"/>
</dbReference>
<evidence type="ECO:0000259" key="2">
    <source>
        <dbReference type="Pfam" id="PF02911"/>
    </source>
</evidence>
<reference evidence="3 4" key="1">
    <citation type="journal article" date="2016" name="Nat. Commun.">
        <title>Thousands of microbial genomes shed light on interconnected biogeochemical processes in an aquifer system.</title>
        <authorList>
            <person name="Anantharaman K."/>
            <person name="Brown C.T."/>
            <person name="Hug L.A."/>
            <person name="Sharon I."/>
            <person name="Castelle C.J."/>
            <person name="Probst A.J."/>
            <person name="Thomas B.C."/>
            <person name="Singh A."/>
            <person name="Wilkins M.J."/>
            <person name="Karaoz U."/>
            <person name="Brodie E.L."/>
            <person name="Williams K.H."/>
            <person name="Hubbard S.S."/>
            <person name="Banfield J.F."/>
        </authorList>
    </citation>
    <scope>NUCLEOTIDE SEQUENCE [LARGE SCALE GENOMIC DNA]</scope>
</reference>
<comment type="caution">
    <text evidence="3">The sequence shown here is derived from an EMBL/GenBank/DDBJ whole genome shotgun (WGS) entry which is preliminary data.</text>
</comment>
<evidence type="ECO:0000313" key="4">
    <source>
        <dbReference type="Proteomes" id="UP000177390"/>
    </source>
</evidence>
<dbReference type="InterPro" id="IPR005793">
    <property type="entry name" value="Formyl_trans_C"/>
</dbReference>
<dbReference type="SUPFAM" id="SSF53328">
    <property type="entry name" value="Formyltransferase"/>
    <property type="match status" value="1"/>
</dbReference>
<dbReference type="AlphaFoldDB" id="A0A1F5EXG8"/>
<dbReference type="GO" id="GO:0004479">
    <property type="term" value="F:methionyl-tRNA formyltransferase activity"/>
    <property type="evidence" value="ECO:0007669"/>
    <property type="project" value="TreeGrafter"/>
</dbReference>
<protein>
    <recommendedName>
        <fullName evidence="5">Methionyl-tRNA formyltransferase</fullName>
    </recommendedName>
</protein>
<dbReference type="InterPro" id="IPR002376">
    <property type="entry name" value="Formyl_transf_N"/>
</dbReference>
<evidence type="ECO:0008006" key="5">
    <source>
        <dbReference type="Google" id="ProtNLM"/>
    </source>
</evidence>
<organism evidence="3 4">
    <name type="scientific">Candidatus Collierbacteria bacterium RIFCSPHIGHO2_02_FULL_49_10</name>
    <dbReference type="NCBI Taxonomy" id="1817723"/>
    <lineage>
        <taxon>Bacteria</taxon>
        <taxon>Candidatus Collieribacteriota</taxon>
    </lineage>
</organism>
<sequence length="338" mass="38770">MKKINFGKIERAVLFGGGKYLCSFALKLRAKKIPIVVFTSKRYLPDVVRRDGTTFDIFLKKGGIDFFPSEDINTDSQIDKFMSPRTLALSFGAPWIFKKDFIKKFRGKLLNAHSTRLPRYRGGASYSWQILTNDRLGAGTIHQIEPGIDNGKIVKQKVYVFPESCLTPANYFDFNYRILEKFLSEFLSELLAQRDFKLTEQNEKESSYFPRLNTLEQGFINWQWRAHEIDRFVRAFSYPYPGASTYLGNRRLFLKRSRIESGDKSHQFAAGLVLRKSQKELFVAAVGGTVVVKDVFGDDQKNLFDEVRVGDRLFTPAARLESAMAFKAVYTPEGPKKL</sequence>
<proteinExistence type="predicted"/>
<dbReference type="PANTHER" id="PTHR11138:SF5">
    <property type="entry name" value="METHIONYL-TRNA FORMYLTRANSFERASE, MITOCHONDRIAL"/>
    <property type="match status" value="1"/>
</dbReference>
<dbReference type="Gene3D" id="3.40.50.12230">
    <property type="match status" value="1"/>
</dbReference>
<feature type="domain" description="Formyl transferase C-terminal" evidence="2">
    <location>
        <begin position="216"/>
        <end position="295"/>
    </location>
</feature>
<accession>A0A1F5EXG8</accession>
<dbReference type="SUPFAM" id="SSF50486">
    <property type="entry name" value="FMT C-terminal domain-like"/>
    <property type="match status" value="1"/>
</dbReference>
<dbReference type="Proteomes" id="UP000177390">
    <property type="component" value="Unassembled WGS sequence"/>
</dbReference>
<dbReference type="InterPro" id="IPR036477">
    <property type="entry name" value="Formyl_transf_N_sf"/>
</dbReference>
<name>A0A1F5EXG8_9BACT</name>
<gene>
    <name evidence="3" type="ORF">A3D09_01520</name>
</gene>
<dbReference type="Pfam" id="PF02911">
    <property type="entry name" value="Formyl_trans_C"/>
    <property type="match status" value="1"/>
</dbReference>
<dbReference type="Pfam" id="PF00551">
    <property type="entry name" value="Formyl_trans_N"/>
    <property type="match status" value="1"/>
</dbReference>
<dbReference type="PANTHER" id="PTHR11138">
    <property type="entry name" value="METHIONYL-TRNA FORMYLTRANSFERASE"/>
    <property type="match status" value="1"/>
</dbReference>
<feature type="domain" description="Formyl transferase N-terminal" evidence="1">
    <location>
        <begin position="96"/>
        <end position="161"/>
    </location>
</feature>
<evidence type="ECO:0000259" key="1">
    <source>
        <dbReference type="Pfam" id="PF00551"/>
    </source>
</evidence>
<dbReference type="GO" id="GO:0005829">
    <property type="term" value="C:cytosol"/>
    <property type="evidence" value="ECO:0007669"/>
    <property type="project" value="TreeGrafter"/>
</dbReference>
<evidence type="ECO:0000313" key="3">
    <source>
        <dbReference type="EMBL" id="OGD71824.1"/>
    </source>
</evidence>
<dbReference type="EMBL" id="MFAH01000015">
    <property type="protein sequence ID" value="OGD71824.1"/>
    <property type="molecule type" value="Genomic_DNA"/>
</dbReference>